<dbReference type="InterPro" id="IPR011043">
    <property type="entry name" value="Gal_Oxase/kelch_b-propeller"/>
</dbReference>
<reference evidence="2 3" key="1">
    <citation type="submission" date="2020-03" db="EMBL/GenBank/DDBJ databases">
        <title>Genomic Encyclopedia of Type Strains, Phase IV (KMG-IV): sequencing the most valuable type-strain genomes for metagenomic binning, comparative biology and taxonomic classification.</title>
        <authorList>
            <person name="Goeker M."/>
        </authorList>
    </citation>
    <scope>NUCLEOTIDE SEQUENCE [LARGE SCALE GENOMIC DNA]</scope>
    <source>
        <strain evidence="2 3">DSM 105096</strain>
    </source>
</reference>
<dbReference type="RefSeq" id="WP_168035705.1">
    <property type="nucleotide sequence ID" value="NZ_JAATJH010000001.1"/>
</dbReference>
<comment type="caution">
    <text evidence="2">The sequence shown here is derived from an EMBL/GenBank/DDBJ whole genome shotgun (WGS) entry which is preliminary data.</text>
</comment>
<dbReference type="NCBIfam" id="TIGR04183">
    <property type="entry name" value="Por_Secre_tail"/>
    <property type="match status" value="1"/>
</dbReference>
<dbReference type="InterPro" id="IPR026444">
    <property type="entry name" value="Secre_tail"/>
</dbReference>
<dbReference type="Gene3D" id="2.130.10.80">
    <property type="entry name" value="Galactose oxidase/kelch, beta-propeller"/>
    <property type="match status" value="1"/>
</dbReference>
<dbReference type="PANTHER" id="PTHR36220">
    <property type="entry name" value="UNNAMED PRODUCT"/>
    <property type="match status" value="1"/>
</dbReference>
<keyword evidence="3" id="KW-1185">Reference proteome</keyword>
<dbReference type="SUPFAM" id="SSF50965">
    <property type="entry name" value="Galactose oxidase, central domain"/>
    <property type="match status" value="2"/>
</dbReference>
<dbReference type="InterPro" id="IPR037293">
    <property type="entry name" value="Gal_Oxidase_central_sf"/>
</dbReference>
<organism evidence="2 3">
    <name type="scientific">Neolewinella antarctica</name>
    <dbReference type="NCBI Taxonomy" id="442734"/>
    <lineage>
        <taxon>Bacteria</taxon>
        <taxon>Pseudomonadati</taxon>
        <taxon>Bacteroidota</taxon>
        <taxon>Saprospiria</taxon>
        <taxon>Saprospirales</taxon>
        <taxon>Lewinellaceae</taxon>
        <taxon>Neolewinella</taxon>
    </lineage>
</organism>
<evidence type="ECO:0000259" key="1">
    <source>
        <dbReference type="Pfam" id="PF18962"/>
    </source>
</evidence>
<evidence type="ECO:0000313" key="2">
    <source>
        <dbReference type="EMBL" id="NJC24909.1"/>
    </source>
</evidence>
<dbReference type="PANTHER" id="PTHR36220:SF1">
    <property type="entry name" value="GAMMA TUBULIN COMPLEX COMPONENT C-TERMINAL DOMAIN-CONTAINING PROTEIN"/>
    <property type="match status" value="1"/>
</dbReference>
<protein>
    <recommendedName>
        <fullName evidence="1">Secretion system C-terminal sorting domain-containing protein</fullName>
    </recommendedName>
</protein>
<dbReference type="EMBL" id="JAATJH010000001">
    <property type="protein sequence ID" value="NJC24909.1"/>
    <property type="molecule type" value="Genomic_DNA"/>
</dbReference>
<evidence type="ECO:0000313" key="3">
    <source>
        <dbReference type="Proteomes" id="UP000770785"/>
    </source>
</evidence>
<accession>A0ABX0X6P9</accession>
<gene>
    <name evidence="2" type="ORF">GGR27_000390</name>
</gene>
<proteinExistence type="predicted"/>
<name>A0ABX0X6P9_9BACT</name>
<dbReference type="Pfam" id="PF18962">
    <property type="entry name" value="Por_Secre_tail"/>
    <property type="match status" value="1"/>
</dbReference>
<sequence>MRPLFLLLFIPNFIMGQTQIGVDIDGLFQDDFSGHSVSMSANGDRVAIGTPFGGDGIFELYRGFVQIYQERDGEWTQVGPIIRGEDRGDYSGSSVSLSADGRRVAIGAPENGDFDTSMNRGHARIYEEQAGTWVQIGADIDGEREGDQSGWAVSLSANGKRVAISAVYNSDYRAGAGHVRIYEESGDIWTQLGGDIDGEGSLNFSGVSLSLSADGDRVAIGAVENRDAGVRAGHVRVFALKDSSWLQVGNDLDGDGSESLFGGSVSLTANGTRLAVGATGIAGSTMDLGQVSVYGEEGGNWNKIGLTITGEAAEDVFGSAVSLSENGRHLVVGAAGSNRDAGHVRVYAEENGDWIKTGADIIGEGRGDRSGESVALSADGKRVAIGASYNDGNGDNAGHVRVYDLNTVVSVTSARVLSNLLVYPNPNSGSLLKLTLPVGLSVLSVDLLSTQGRPLRTFPGSPESLDVTNLPAGTYLVRINTAQGSIQDWVVIQ</sequence>
<feature type="domain" description="Secretion system C-terminal sorting" evidence="1">
    <location>
        <begin position="422"/>
        <end position="490"/>
    </location>
</feature>
<dbReference type="Proteomes" id="UP000770785">
    <property type="component" value="Unassembled WGS sequence"/>
</dbReference>